<dbReference type="InterPro" id="IPR015422">
    <property type="entry name" value="PyrdxlP-dep_Trfase_small"/>
</dbReference>
<dbReference type="FunFam" id="3.90.1150.10:FF:000040">
    <property type="entry name" value="Tyrosine aminotransferase"/>
    <property type="match status" value="1"/>
</dbReference>
<dbReference type="PANTHER" id="PTHR45744:SF40">
    <property type="entry name" value="TYROSINE TRANSAMINASE FAMILY PROTEIN ISOFORM 1"/>
    <property type="match status" value="1"/>
</dbReference>
<dbReference type="InterPro" id="IPR015421">
    <property type="entry name" value="PyrdxlP-dep_Trfase_major"/>
</dbReference>
<accession>A0A2C9USZ3</accession>
<reference evidence="2" key="1">
    <citation type="submission" date="2016-02" db="EMBL/GenBank/DDBJ databases">
        <title>WGS assembly of Manihot esculenta.</title>
        <authorList>
            <person name="Bredeson J.V."/>
            <person name="Prochnik S.E."/>
            <person name="Lyons J.B."/>
            <person name="Schmutz J."/>
            <person name="Grimwood J."/>
            <person name="Vrebalov J."/>
            <person name="Bart R.S."/>
            <person name="Amuge T."/>
            <person name="Ferguson M.E."/>
            <person name="Green R."/>
            <person name="Putnam N."/>
            <person name="Stites J."/>
            <person name="Rounsley S."/>
            <person name="Rokhsar D.S."/>
        </authorList>
    </citation>
    <scope>NUCLEOTIDE SEQUENCE [LARGE SCALE GENOMIC DNA]</scope>
    <source>
        <tissue evidence="2">Leaf</tissue>
    </source>
</reference>
<sequence length="239" mass="26934">MVKGLLQSISRDLPYHLSADDIYLTVGCTQAIEVVVSVLARPGANILLPRPGYPTYEAFSRFSKLEVRHFDLIPEKGWEVDIESVEAIADENTVAMVIINPGNPFGNVFTYHHLKKAAIPEILERTKEEFFLKIINITSEAADICYERIKEIPCISCPHKPDGSMFIMVKLNLSLLQDIIDDMDFCLKLAKEESVIVLPGVAVGLKNWLRISFAMEPEQLEQGLERIKTFCQRNAKNNA</sequence>
<feature type="domain" description="Aminotransferase class I/classII large" evidence="1">
    <location>
        <begin position="139"/>
        <end position="227"/>
    </location>
</feature>
<dbReference type="SUPFAM" id="SSF53383">
    <property type="entry name" value="PLP-dependent transferases"/>
    <property type="match status" value="1"/>
</dbReference>
<dbReference type="PANTHER" id="PTHR45744">
    <property type="entry name" value="TYROSINE AMINOTRANSFERASE"/>
    <property type="match status" value="1"/>
</dbReference>
<proteinExistence type="predicted"/>
<dbReference type="AlphaFoldDB" id="A0A2C9USZ3"/>
<gene>
    <name evidence="2" type="ORF">MANES_13G143300</name>
</gene>
<evidence type="ECO:0000313" key="2">
    <source>
        <dbReference type="EMBL" id="OAY34018.1"/>
    </source>
</evidence>
<name>A0A2C9USZ3_MANES</name>
<dbReference type="Gene3D" id="3.90.1150.10">
    <property type="entry name" value="Aspartate Aminotransferase, domain 1"/>
    <property type="match status" value="1"/>
</dbReference>
<dbReference type="Pfam" id="PF00155">
    <property type="entry name" value="Aminotran_1_2"/>
    <property type="match status" value="2"/>
</dbReference>
<organism evidence="2">
    <name type="scientific">Manihot esculenta</name>
    <name type="common">Cassava</name>
    <name type="synonym">Jatropha manihot</name>
    <dbReference type="NCBI Taxonomy" id="3983"/>
    <lineage>
        <taxon>Eukaryota</taxon>
        <taxon>Viridiplantae</taxon>
        <taxon>Streptophyta</taxon>
        <taxon>Embryophyta</taxon>
        <taxon>Tracheophyta</taxon>
        <taxon>Spermatophyta</taxon>
        <taxon>Magnoliopsida</taxon>
        <taxon>eudicotyledons</taxon>
        <taxon>Gunneridae</taxon>
        <taxon>Pentapetalae</taxon>
        <taxon>rosids</taxon>
        <taxon>fabids</taxon>
        <taxon>Malpighiales</taxon>
        <taxon>Euphorbiaceae</taxon>
        <taxon>Crotonoideae</taxon>
        <taxon>Manihoteae</taxon>
        <taxon>Manihot</taxon>
    </lineage>
</organism>
<protein>
    <recommendedName>
        <fullName evidence="1">Aminotransferase class I/classII large domain-containing protein</fullName>
    </recommendedName>
</protein>
<dbReference type="InterPro" id="IPR004839">
    <property type="entry name" value="Aminotransferase_I/II_large"/>
</dbReference>
<dbReference type="CDD" id="cd00609">
    <property type="entry name" value="AAT_like"/>
    <property type="match status" value="1"/>
</dbReference>
<dbReference type="EMBL" id="CM004399">
    <property type="protein sequence ID" value="OAY34018.1"/>
    <property type="molecule type" value="Genomic_DNA"/>
</dbReference>
<evidence type="ECO:0000259" key="1">
    <source>
        <dbReference type="Pfam" id="PF00155"/>
    </source>
</evidence>
<dbReference type="Gene3D" id="3.40.640.10">
    <property type="entry name" value="Type I PLP-dependent aspartate aminotransferase-like (Major domain)"/>
    <property type="match status" value="1"/>
</dbReference>
<dbReference type="GO" id="GO:0030170">
    <property type="term" value="F:pyridoxal phosphate binding"/>
    <property type="evidence" value="ECO:0007669"/>
    <property type="project" value="InterPro"/>
</dbReference>
<dbReference type="InterPro" id="IPR015424">
    <property type="entry name" value="PyrdxlP-dep_Trfase"/>
</dbReference>
<feature type="domain" description="Aminotransferase class I/classII large" evidence="1">
    <location>
        <begin position="20"/>
        <end position="117"/>
    </location>
</feature>
<dbReference type="STRING" id="3983.A0A2C9USZ3"/>